<sequence length="54" mass="6450">MDKKKRTREIDSNFFNEMNYELAGDIGAIDNEDMVNHKKLVTEKTYNNRKDIKQ</sequence>
<dbReference type="STRING" id="1121919.SAMN02745975_02530"/>
<dbReference type="EMBL" id="FQZV01000033">
    <property type="protein sequence ID" value="SHJ64013.1"/>
    <property type="molecule type" value="Genomic_DNA"/>
</dbReference>
<dbReference type="RefSeq" id="WP_190014485.1">
    <property type="nucleotide sequence ID" value="NZ_FQZV01000033.1"/>
</dbReference>
<reference evidence="2" key="1">
    <citation type="submission" date="2016-11" db="EMBL/GenBank/DDBJ databases">
        <authorList>
            <person name="Varghese N."/>
            <person name="Submissions S."/>
        </authorList>
    </citation>
    <scope>NUCLEOTIDE SEQUENCE [LARGE SCALE GENOMIC DNA]</scope>
    <source>
        <strain evidence="2">DSM 17957</strain>
    </source>
</reference>
<protein>
    <submittedName>
        <fullName evidence="1">Uncharacterized protein</fullName>
    </submittedName>
</protein>
<name>A0A1M6KYD2_9FIRM</name>
<organism evidence="1 2">
    <name type="scientific">Geosporobacter subterraneus DSM 17957</name>
    <dbReference type="NCBI Taxonomy" id="1121919"/>
    <lineage>
        <taxon>Bacteria</taxon>
        <taxon>Bacillati</taxon>
        <taxon>Bacillota</taxon>
        <taxon>Clostridia</taxon>
        <taxon>Peptostreptococcales</taxon>
        <taxon>Thermotaleaceae</taxon>
        <taxon>Geosporobacter</taxon>
    </lineage>
</organism>
<accession>A0A1M6KYD2</accession>
<dbReference type="AlphaFoldDB" id="A0A1M6KYD2"/>
<evidence type="ECO:0000313" key="1">
    <source>
        <dbReference type="EMBL" id="SHJ64013.1"/>
    </source>
</evidence>
<dbReference type="Proteomes" id="UP000184536">
    <property type="component" value="Unassembled WGS sequence"/>
</dbReference>
<gene>
    <name evidence="1" type="ORF">SAMN02745975_02530</name>
</gene>
<proteinExistence type="predicted"/>
<keyword evidence="2" id="KW-1185">Reference proteome</keyword>
<evidence type="ECO:0000313" key="2">
    <source>
        <dbReference type="Proteomes" id="UP000184536"/>
    </source>
</evidence>